<dbReference type="SUPFAM" id="SSF52777">
    <property type="entry name" value="CoA-dependent acyltransferases"/>
    <property type="match status" value="1"/>
</dbReference>
<dbReference type="PANTHER" id="PTHR43178">
    <property type="entry name" value="DIHYDROLIPOAMIDE ACETYLTRANSFERASE COMPONENT OF PYRUVATE DEHYDROGENASE COMPLEX"/>
    <property type="match status" value="1"/>
</dbReference>
<dbReference type="PANTHER" id="PTHR43178:SF5">
    <property type="entry name" value="LIPOAMIDE ACYLTRANSFERASE COMPONENT OF BRANCHED-CHAIN ALPHA-KETO ACID DEHYDROGENASE COMPLEX, MITOCHONDRIAL"/>
    <property type="match status" value="1"/>
</dbReference>
<evidence type="ECO:0000259" key="4">
    <source>
        <dbReference type="Pfam" id="PF00198"/>
    </source>
</evidence>
<dbReference type="GO" id="GO:0016407">
    <property type="term" value="F:acetyltransferase activity"/>
    <property type="evidence" value="ECO:0007669"/>
    <property type="project" value="TreeGrafter"/>
</dbReference>
<dbReference type="RefSeq" id="WP_249286929.1">
    <property type="nucleotide sequence ID" value="NZ_JACRWC010000072.1"/>
</dbReference>
<gene>
    <name evidence="5" type="ORF">H8876_05760</name>
</gene>
<dbReference type="Gene3D" id="3.30.559.10">
    <property type="entry name" value="Chloramphenicol acetyltransferase-like domain"/>
    <property type="match status" value="1"/>
</dbReference>
<name>A0A923SMV5_9FIRM</name>
<keyword evidence="2" id="KW-0808">Transferase</keyword>
<dbReference type="InterPro" id="IPR001078">
    <property type="entry name" value="2-oxoacid_DH_actylTfrase"/>
</dbReference>
<dbReference type="EMBL" id="JACRWC010000072">
    <property type="protein sequence ID" value="MBC5999501.1"/>
    <property type="molecule type" value="Genomic_DNA"/>
</dbReference>
<keyword evidence="6" id="KW-1185">Reference proteome</keyword>
<dbReference type="AlphaFoldDB" id="A0A923SMV5"/>
<protein>
    <submittedName>
        <fullName evidence="5">2-oxo acid dehydrogenase subunit E2</fullName>
    </submittedName>
</protein>
<evidence type="ECO:0000256" key="3">
    <source>
        <dbReference type="ARBA" id="ARBA00023315"/>
    </source>
</evidence>
<reference evidence="5" key="1">
    <citation type="submission" date="2020-08" db="EMBL/GenBank/DDBJ databases">
        <authorList>
            <person name="Liu C."/>
            <person name="Sun Q."/>
        </authorList>
    </citation>
    <scope>NUCLEOTIDE SEQUENCE</scope>
    <source>
        <strain evidence="5">BX16</strain>
    </source>
</reference>
<dbReference type="InterPro" id="IPR050743">
    <property type="entry name" value="2-oxoacid_DH_E2_comp"/>
</dbReference>
<proteinExistence type="predicted"/>
<dbReference type="Pfam" id="PF00198">
    <property type="entry name" value="2-oxoacid_dh"/>
    <property type="match status" value="1"/>
</dbReference>
<organism evidence="5 6">
    <name type="scientific">Lentihominibacter faecis</name>
    <dbReference type="NCBI Taxonomy" id="2764712"/>
    <lineage>
        <taxon>Bacteria</taxon>
        <taxon>Bacillati</taxon>
        <taxon>Bacillota</taxon>
        <taxon>Clostridia</taxon>
        <taxon>Peptostreptococcales</taxon>
        <taxon>Anaerovoracaceae</taxon>
        <taxon>Lentihominibacter</taxon>
    </lineage>
</organism>
<evidence type="ECO:0000256" key="1">
    <source>
        <dbReference type="ARBA" id="ARBA00001938"/>
    </source>
</evidence>
<evidence type="ECO:0000256" key="2">
    <source>
        <dbReference type="ARBA" id="ARBA00022679"/>
    </source>
</evidence>
<comment type="caution">
    <text evidence="5">The sequence shown here is derived from an EMBL/GenBank/DDBJ whole genome shotgun (WGS) entry which is preliminary data.</text>
</comment>
<feature type="domain" description="2-oxoacid dehydrogenase acyltransferase catalytic" evidence="4">
    <location>
        <begin position="3"/>
        <end position="222"/>
    </location>
</feature>
<evidence type="ECO:0000313" key="6">
    <source>
        <dbReference type="Proteomes" id="UP000644115"/>
    </source>
</evidence>
<keyword evidence="3" id="KW-0012">Acyltransferase</keyword>
<dbReference type="InterPro" id="IPR023213">
    <property type="entry name" value="CAT-like_dom_sf"/>
</dbReference>
<evidence type="ECO:0000313" key="5">
    <source>
        <dbReference type="EMBL" id="MBC5999501.1"/>
    </source>
</evidence>
<accession>A0A923SMV5</accession>
<dbReference type="Proteomes" id="UP000644115">
    <property type="component" value="Unassembled WGS sequence"/>
</dbReference>
<dbReference type="GO" id="GO:0031405">
    <property type="term" value="F:lipoic acid binding"/>
    <property type="evidence" value="ECO:0007669"/>
    <property type="project" value="TreeGrafter"/>
</dbReference>
<sequence length="223" mass="24664">MGKTVKLTGIRKLIAQRMSESWNTAPRVVYTLSVDMTKTLALIKKMNEGNEDKAKKVTANHILMKACADAMAEYEYVNSSFTEEGIEIHDEINIGLAVAIERGLIVPSTKNVGNKDLKQIAEETNELVYKARHNKLDMDDITGATFTISNLGMMGIENFSPIINLPEVAILGVNKIVDTPVVEDGNIVIKPKMNLNFVADHRVIDGAYAAKYISKVKEILENL</sequence>
<comment type="cofactor">
    <cofactor evidence="1">
        <name>(R)-lipoate</name>
        <dbReference type="ChEBI" id="CHEBI:83088"/>
    </cofactor>
</comment>
<dbReference type="GO" id="GO:0005737">
    <property type="term" value="C:cytoplasm"/>
    <property type="evidence" value="ECO:0007669"/>
    <property type="project" value="TreeGrafter"/>
</dbReference>